<evidence type="ECO:0000256" key="6">
    <source>
        <dbReference type="SAM" id="MobiDB-lite"/>
    </source>
</evidence>
<keyword evidence="1" id="KW-0143">Chaperone</keyword>
<protein>
    <recommendedName>
        <fullName evidence="2">DnaJ homolog subfamily B member 9</fullName>
    </recommendedName>
    <alternativeName>
        <fullName evidence="3">Endoplasmic reticulum DNA J domain-containing protein 4</fullName>
    </alternativeName>
</protein>
<evidence type="ECO:0000313" key="9">
    <source>
        <dbReference type="Proteomes" id="UP001176940"/>
    </source>
</evidence>
<evidence type="ECO:0000256" key="3">
    <source>
        <dbReference type="ARBA" id="ARBA00041533"/>
    </source>
</evidence>
<dbReference type="Proteomes" id="UP001176940">
    <property type="component" value="Unassembled WGS sequence"/>
</dbReference>
<feature type="domain" description="J" evidence="7">
    <location>
        <begin position="1"/>
        <end position="29"/>
    </location>
</feature>
<reference evidence="8" key="1">
    <citation type="submission" date="2023-07" db="EMBL/GenBank/DDBJ databases">
        <authorList>
            <person name="Stuckert A."/>
        </authorList>
    </citation>
    <scope>NUCLEOTIDE SEQUENCE</scope>
</reference>
<organism evidence="8 9">
    <name type="scientific">Ranitomeya imitator</name>
    <name type="common">mimic poison frog</name>
    <dbReference type="NCBI Taxonomy" id="111125"/>
    <lineage>
        <taxon>Eukaryota</taxon>
        <taxon>Metazoa</taxon>
        <taxon>Chordata</taxon>
        <taxon>Craniata</taxon>
        <taxon>Vertebrata</taxon>
        <taxon>Euteleostomi</taxon>
        <taxon>Amphibia</taxon>
        <taxon>Batrachia</taxon>
        <taxon>Anura</taxon>
        <taxon>Neobatrachia</taxon>
        <taxon>Hyloidea</taxon>
        <taxon>Dendrobatidae</taxon>
        <taxon>Dendrobatinae</taxon>
        <taxon>Ranitomeya</taxon>
    </lineage>
</organism>
<comment type="function">
    <text evidence="4">Co-chaperone for Hsp70 protein HSPA5/BiP that acts as a key repressor of the ERN1/IRE1-mediated unfolded protein response (UPR). J domain-containing co-chaperones stimulate the ATPase activity of Hsp70 proteins and are required for efficient substrate recognition by Hsp70 proteins. In the unstressed endoplasmic reticulum, interacts with the luminal region of ERN1/IRE1 and selectively recruits HSPA5/BiP: HSPA5/BiP disrupts the dimerization of the active ERN1/IRE1 luminal region, thereby inactivating ERN1/IRE1. Also involved in endoplasmic reticulum-associated degradation (ERAD) of misfolded proteins. Required for survival of B-cell progenitors and normal antibody production.</text>
</comment>
<evidence type="ECO:0000256" key="5">
    <source>
        <dbReference type="ARBA" id="ARBA00046365"/>
    </source>
</evidence>
<dbReference type="PRINTS" id="PR00625">
    <property type="entry name" value="JDOMAIN"/>
</dbReference>
<name>A0ABN9LLD0_9NEOB</name>
<evidence type="ECO:0000256" key="4">
    <source>
        <dbReference type="ARBA" id="ARBA00045428"/>
    </source>
</evidence>
<evidence type="ECO:0000259" key="7">
    <source>
        <dbReference type="PROSITE" id="PS50076"/>
    </source>
</evidence>
<sequence length="69" mass="8340">MLKQSLEKIAEAYEILSDENKRKEYDRFGHDSFTSGRKRGGNEKKLPHQHFNFDDLFRDFEFFRGEPKQ</sequence>
<dbReference type="PROSITE" id="PS50076">
    <property type="entry name" value="DNAJ_2"/>
    <property type="match status" value="1"/>
</dbReference>
<comment type="caution">
    <text evidence="8">The sequence shown here is derived from an EMBL/GenBank/DDBJ whole genome shotgun (WGS) entry which is preliminary data.</text>
</comment>
<accession>A0ABN9LLD0</accession>
<dbReference type="PANTHER" id="PTHR44360">
    <property type="entry name" value="DNAJ HOMOLOG SUBFAMILY B MEMBER 9"/>
    <property type="match status" value="1"/>
</dbReference>
<dbReference type="InterPro" id="IPR051948">
    <property type="entry name" value="Hsp70_co-chaperone_J-domain"/>
</dbReference>
<comment type="subunit">
    <text evidence="5">Interacts with HSPA5/BiP; interaction is direct. Interacts with ERN1/IRE1 (via the luminal region). Interacts with DERL1.</text>
</comment>
<dbReference type="Gene3D" id="1.10.287.110">
    <property type="entry name" value="DnaJ domain"/>
    <property type="match status" value="1"/>
</dbReference>
<dbReference type="InterPro" id="IPR036869">
    <property type="entry name" value="J_dom_sf"/>
</dbReference>
<dbReference type="EMBL" id="CAUEEQ010023224">
    <property type="protein sequence ID" value="CAJ0944929.1"/>
    <property type="molecule type" value="Genomic_DNA"/>
</dbReference>
<keyword evidence="9" id="KW-1185">Reference proteome</keyword>
<gene>
    <name evidence="8" type="ORF">RIMI_LOCUS10641131</name>
</gene>
<dbReference type="PANTHER" id="PTHR44360:SF1">
    <property type="entry name" value="DNAJ HOMOLOG SUBFAMILY B MEMBER 9"/>
    <property type="match status" value="1"/>
</dbReference>
<proteinExistence type="predicted"/>
<evidence type="ECO:0000313" key="8">
    <source>
        <dbReference type="EMBL" id="CAJ0944929.1"/>
    </source>
</evidence>
<feature type="region of interest" description="Disordered" evidence="6">
    <location>
        <begin position="27"/>
        <end position="47"/>
    </location>
</feature>
<dbReference type="SUPFAM" id="SSF46565">
    <property type="entry name" value="Chaperone J-domain"/>
    <property type="match status" value="1"/>
</dbReference>
<dbReference type="InterPro" id="IPR001623">
    <property type="entry name" value="DnaJ_domain"/>
</dbReference>
<evidence type="ECO:0000256" key="1">
    <source>
        <dbReference type="ARBA" id="ARBA00023186"/>
    </source>
</evidence>
<evidence type="ECO:0000256" key="2">
    <source>
        <dbReference type="ARBA" id="ARBA00040158"/>
    </source>
</evidence>